<sequence>MTVAQSAKPSSSDITVTLKRLVALLEEDETDEYGILQPSQSAFKLAMRLVVDAYEIMGDRFPKASASTDEQGGIRLTWSKQSPECEVRLICPATATQQATLYHELGDDYAIEPDVTPSVLVQSLEWLNLA</sequence>
<comment type="caution">
    <text evidence="1">The sequence shown here is derived from an EMBL/GenBank/DDBJ whole genome shotgun (WGS) entry which is preliminary data.</text>
</comment>
<accession>A0ABS8IIB0</accession>
<dbReference type="RefSeq" id="WP_229489315.1">
    <property type="nucleotide sequence ID" value="NZ_JAIVFQ010000083.1"/>
</dbReference>
<evidence type="ECO:0000313" key="1">
    <source>
        <dbReference type="EMBL" id="MCC5603556.1"/>
    </source>
</evidence>
<proteinExistence type="predicted"/>
<evidence type="ECO:0000313" key="2">
    <source>
        <dbReference type="Proteomes" id="UP001199525"/>
    </source>
</evidence>
<protein>
    <submittedName>
        <fullName evidence="1">Uncharacterized protein</fullName>
    </submittedName>
</protein>
<gene>
    <name evidence="1" type="ORF">LC586_31370</name>
</gene>
<dbReference type="EMBL" id="JAIVFQ010000083">
    <property type="protein sequence ID" value="MCC5603556.1"/>
    <property type="molecule type" value="Genomic_DNA"/>
</dbReference>
<dbReference type="Proteomes" id="UP001199525">
    <property type="component" value="Unassembled WGS sequence"/>
</dbReference>
<keyword evidence="2" id="KW-1185">Reference proteome</keyword>
<reference evidence="1 2" key="1">
    <citation type="journal article" date="2021" name="Microorganisms">
        <title>Genome Evolution of Filamentous Cyanobacterium Nostoc Species: From Facultative Symbiosis to Free Living.</title>
        <authorList>
            <person name="Huo D."/>
            <person name="Li H."/>
            <person name="Cai F."/>
            <person name="Guo X."/>
            <person name="Qiao Z."/>
            <person name="Wang W."/>
            <person name="Yu G."/>
            <person name="Li R."/>
        </authorList>
    </citation>
    <scope>NUCLEOTIDE SEQUENCE [LARGE SCALE GENOMIC DNA]</scope>
    <source>
        <strain evidence="1 2">CHAB 5714</strain>
    </source>
</reference>
<name>A0ABS8IIB0_9NOSO</name>
<organism evidence="1 2">
    <name type="scientific">Nostoc favosum CHAB5714</name>
    <dbReference type="NCBI Taxonomy" id="2780399"/>
    <lineage>
        <taxon>Bacteria</taxon>
        <taxon>Bacillati</taxon>
        <taxon>Cyanobacteriota</taxon>
        <taxon>Cyanophyceae</taxon>
        <taxon>Nostocales</taxon>
        <taxon>Nostocaceae</taxon>
        <taxon>Nostoc</taxon>
        <taxon>Nostoc favosum</taxon>
    </lineage>
</organism>